<organism evidence="1 2">
    <name type="scientific">Morella rubra</name>
    <name type="common">Chinese bayberry</name>
    <dbReference type="NCBI Taxonomy" id="262757"/>
    <lineage>
        <taxon>Eukaryota</taxon>
        <taxon>Viridiplantae</taxon>
        <taxon>Streptophyta</taxon>
        <taxon>Embryophyta</taxon>
        <taxon>Tracheophyta</taxon>
        <taxon>Spermatophyta</taxon>
        <taxon>Magnoliopsida</taxon>
        <taxon>eudicotyledons</taxon>
        <taxon>Gunneridae</taxon>
        <taxon>Pentapetalae</taxon>
        <taxon>rosids</taxon>
        <taxon>fabids</taxon>
        <taxon>Fagales</taxon>
        <taxon>Myricaceae</taxon>
        <taxon>Morella</taxon>
    </lineage>
</organism>
<gene>
    <name evidence="1" type="ORF">CJ030_MR5G009624</name>
</gene>
<name>A0A6A1VK91_9ROSI</name>
<dbReference type="Proteomes" id="UP000516437">
    <property type="component" value="Chromosome 5"/>
</dbReference>
<sequence>MADYLTTLPKGLLQDIIIKATKRIPWRDPYVPQCPENMVNTLLSIHGMCKAFREASDYGVIYRSCHVEELPNLVVCPLEIAKFLNLLLVHRKLDVLFFRGILTMLVRNNYSRGLRLLGPLKENEDMGWLKDHIARQFIHESSEKWELHVTVESWLQCHGGCQLTKVPGLNPKSTVDYYDDDLCMYFRANQEMAYFVYRFTDQYLLPL</sequence>
<dbReference type="AlphaFoldDB" id="A0A6A1VK91"/>
<keyword evidence="2" id="KW-1185">Reference proteome</keyword>
<dbReference type="EMBL" id="RXIC02000023">
    <property type="protein sequence ID" value="KAB1213281.1"/>
    <property type="molecule type" value="Genomic_DNA"/>
</dbReference>
<evidence type="ECO:0000313" key="1">
    <source>
        <dbReference type="EMBL" id="KAB1213281.1"/>
    </source>
</evidence>
<evidence type="ECO:0000313" key="2">
    <source>
        <dbReference type="Proteomes" id="UP000516437"/>
    </source>
</evidence>
<reference evidence="1 2" key="1">
    <citation type="journal article" date="2019" name="Plant Biotechnol. J.">
        <title>The red bayberry genome and genetic basis of sex determination.</title>
        <authorList>
            <person name="Jia H.M."/>
            <person name="Jia H.J."/>
            <person name="Cai Q.L."/>
            <person name="Wang Y."/>
            <person name="Zhao H.B."/>
            <person name="Yang W.F."/>
            <person name="Wang G.Y."/>
            <person name="Li Y.H."/>
            <person name="Zhan D.L."/>
            <person name="Shen Y.T."/>
            <person name="Niu Q.F."/>
            <person name="Chang L."/>
            <person name="Qiu J."/>
            <person name="Zhao L."/>
            <person name="Xie H.B."/>
            <person name="Fu W.Y."/>
            <person name="Jin J."/>
            <person name="Li X.W."/>
            <person name="Jiao Y."/>
            <person name="Zhou C.C."/>
            <person name="Tu T."/>
            <person name="Chai C.Y."/>
            <person name="Gao J.L."/>
            <person name="Fan L.J."/>
            <person name="van de Weg E."/>
            <person name="Wang J.Y."/>
            <person name="Gao Z.S."/>
        </authorList>
    </citation>
    <scope>NUCLEOTIDE SEQUENCE [LARGE SCALE GENOMIC DNA]</scope>
    <source>
        <tissue evidence="1">Leaves</tissue>
    </source>
</reference>
<comment type="caution">
    <text evidence="1">The sequence shown here is derived from an EMBL/GenBank/DDBJ whole genome shotgun (WGS) entry which is preliminary data.</text>
</comment>
<proteinExistence type="predicted"/>
<protein>
    <submittedName>
        <fullName evidence="1">Uncharacterized protein</fullName>
    </submittedName>
</protein>
<accession>A0A6A1VK91</accession>